<keyword evidence="2" id="KW-1185">Reference proteome</keyword>
<dbReference type="AlphaFoldDB" id="A0A9Q3E318"/>
<sequence>MDWVIVLPPGGDTSYNSCLVIVDRLNKSPNVLPCHKDGIAMDTALLIWNRLVSWTGILTNNISDIDPKFTSEGIVRIFSAYGLKLRDCYGFTHDWCTLLPKLKLVYKTPIDSSINQNPDILEKGLNPRLPQDSFRKDLVEIHPIAAIFKGILYKARDNSVRCMEDSFSYSKDKWNKSHVSACD</sequence>
<reference evidence="1" key="1">
    <citation type="submission" date="2021-03" db="EMBL/GenBank/DDBJ databases">
        <title>Draft genome sequence of rust myrtle Austropuccinia psidii MF-1, a brazilian biotype.</title>
        <authorList>
            <person name="Quecine M.C."/>
            <person name="Pachon D.M.R."/>
            <person name="Bonatelli M.L."/>
            <person name="Correr F.H."/>
            <person name="Franceschini L.M."/>
            <person name="Leite T.F."/>
            <person name="Margarido G.R.A."/>
            <person name="Almeida C.A."/>
            <person name="Ferrarezi J.A."/>
            <person name="Labate C.A."/>
        </authorList>
    </citation>
    <scope>NUCLEOTIDE SEQUENCE</scope>
    <source>
        <strain evidence="1">MF-1</strain>
    </source>
</reference>
<dbReference type="EMBL" id="AVOT02022991">
    <property type="protein sequence ID" value="MBW0512782.1"/>
    <property type="molecule type" value="Genomic_DNA"/>
</dbReference>
<organism evidence="1 2">
    <name type="scientific">Austropuccinia psidii MF-1</name>
    <dbReference type="NCBI Taxonomy" id="1389203"/>
    <lineage>
        <taxon>Eukaryota</taxon>
        <taxon>Fungi</taxon>
        <taxon>Dikarya</taxon>
        <taxon>Basidiomycota</taxon>
        <taxon>Pucciniomycotina</taxon>
        <taxon>Pucciniomycetes</taxon>
        <taxon>Pucciniales</taxon>
        <taxon>Sphaerophragmiaceae</taxon>
        <taxon>Austropuccinia</taxon>
    </lineage>
</organism>
<proteinExistence type="predicted"/>
<dbReference type="OrthoDB" id="3158924at2759"/>
<evidence type="ECO:0000313" key="1">
    <source>
        <dbReference type="EMBL" id="MBW0512782.1"/>
    </source>
</evidence>
<accession>A0A9Q3E318</accession>
<gene>
    <name evidence="1" type="ORF">O181_052497</name>
</gene>
<evidence type="ECO:0000313" key="2">
    <source>
        <dbReference type="Proteomes" id="UP000765509"/>
    </source>
</evidence>
<protein>
    <recommendedName>
        <fullName evidence="3">Integrase catalytic domain-containing protein</fullName>
    </recommendedName>
</protein>
<evidence type="ECO:0008006" key="3">
    <source>
        <dbReference type="Google" id="ProtNLM"/>
    </source>
</evidence>
<dbReference type="Proteomes" id="UP000765509">
    <property type="component" value="Unassembled WGS sequence"/>
</dbReference>
<comment type="caution">
    <text evidence="1">The sequence shown here is derived from an EMBL/GenBank/DDBJ whole genome shotgun (WGS) entry which is preliminary data.</text>
</comment>
<name>A0A9Q3E318_9BASI</name>